<dbReference type="PRINTS" id="PR00469">
    <property type="entry name" value="PNDRDTASEII"/>
</dbReference>
<evidence type="ECO:0000256" key="3">
    <source>
        <dbReference type="ARBA" id="ARBA00023002"/>
    </source>
</evidence>
<dbReference type="OrthoDB" id="9806179at2"/>
<keyword evidence="2" id="KW-0274">FAD</keyword>
<evidence type="ECO:0000256" key="4">
    <source>
        <dbReference type="ARBA" id="ARBA00023157"/>
    </source>
</evidence>
<evidence type="ECO:0000313" key="8">
    <source>
        <dbReference type="Proteomes" id="UP000321306"/>
    </source>
</evidence>
<dbReference type="InterPro" id="IPR036188">
    <property type="entry name" value="FAD/NAD-bd_sf"/>
</dbReference>
<keyword evidence="5" id="KW-0676">Redox-active center</keyword>
<evidence type="ECO:0000256" key="5">
    <source>
        <dbReference type="ARBA" id="ARBA00023284"/>
    </source>
</evidence>
<reference evidence="7 8" key="1">
    <citation type="submission" date="2019-07" db="EMBL/GenBank/DDBJ databases">
        <title>Whole genome shotgun sequence of Deinococcus cellulosilyticus NBRC 106333.</title>
        <authorList>
            <person name="Hosoyama A."/>
            <person name="Uohara A."/>
            <person name="Ohji S."/>
            <person name="Ichikawa N."/>
        </authorList>
    </citation>
    <scope>NUCLEOTIDE SEQUENCE [LARGE SCALE GENOMIC DNA]</scope>
    <source>
        <strain evidence="7 8">NBRC 106333</strain>
    </source>
</reference>
<dbReference type="Pfam" id="PF07992">
    <property type="entry name" value="Pyr_redox_2"/>
    <property type="match status" value="1"/>
</dbReference>
<accession>A0A511N8B9</accession>
<organism evidence="7 8">
    <name type="scientific">Deinococcus cellulosilyticus (strain DSM 18568 / NBRC 106333 / KACC 11606 / 5516J-15)</name>
    <dbReference type="NCBI Taxonomy" id="1223518"/>
    <lineage>
        <taxon>Bacteria</taxon>
        <taxon>Thermotogati</taxon>
        <taxon>Deinococcota</taxon>
        <taxon>Deinococci</taxon>
        <taxon>Deinococcales</taxon>
        <taxon>Deinococcaceae</taxon>
        <taxon>Deinococcus</taxon>
    </lineage>
</organism>
<dbReference type="AlphaFoldDB" id="A0A511N8B9"/>
<dbReference type="PROSITE" id="PS00573">
    <property type="entry name" value="PYRIDINE_REDOX_2"/>
    <property type="match status" value="1"/>
</dbReference>
<evidence type="ECO:0000256" key="1">
    <source>
        <dbReference type="ARBA" id="ARBA00022630"/>
    </source>
</evidence>
<evidence type="ECO:0000259" key="6">
    <source>
        <dbReference type="Pfam" id="PF07992"/>
    </source>
</evidence>
<evidence type="ECO:0000313" key="7">
    <source>
        <dbReference type="EMBL" id="GEM49083.1"/>
    </source>
</evidence>
<dbReference type="Proteomes" id="UP000321306">
    <property type="component" value="Unassembled WGS sequence"/>
</dbReference>
<keyword evidence="4" id="KW-1015">Disulfide bond</keyword>
<protein>
    <submittedName>
        <fullName evidence="7">Thioredoxin reductase</fullName>
    </submittedName>
</protein>
<dbReference type="SUPFAM" id="SSF51905">
    <property type="entry name" value="FAD/NAD(P)-binding domain"/>
    <property type="match status" value="1"/>
</dbReference>
<dbReference type="InterPro" id="IPR050097">
    <property type="entry name" value="Ferredoxin-NADP_redctase_2"/>
</dbReference>
<dbReference type="RefSeq" id="WP_146888985.1">
    <property type="nucleotide sequence ID" value="NZ_BJXB01000028.1"/>
</dbReference>
<name>A0A511N8B9_DEIC1</name>
<dbReference type="PRINTS" id="PR00368">
    <property type="entry name" value="FADPNR"/>
</dbReference>
<dbReference type="GO" id="GO:0016668">
    <property type="term" value="F:oxidoreductase activity, acting on a sulfur group of donors, NAD(P) as acceptor"/>
    <property type="evidence" value="ECO:0007669"/>
    <property type="project" value="UniProtKB-ARBA"/>
</dbReference>
<keyword evidence="8" id="KW-1185">Reference proteome</keyword>
<dbReference type="EMBL" id="BJXB01000028">
    <property type="protein sequence ID" value="GEM49083.1"/>
    <property type="molecule type" value="Genomic_DNA"/>
</dbReference>
<keyword evidence="1" id="KW-0285">Flavoprotein</keyword>
<evidence type="ECO:0000256" key="2">
    <source>
        <dbReference type="ARBA" id="ARBA00022827"/>
    </source>
</evidence>
<dbReference type="PANTHER" id="PTHR48105">
    <property type="entry name" value="THIOREDOXIN REDUCTASE 1-RELATED-RELATED"/>
    <property type="match status" value="1"/>
</dbReference>
<sequence>MTSHLPLIVVGSGPAGLTAALYAARARLNPLVVRGPLPGGLVTTTEQIDNFPGFPDGISGFDLAMQMEKQAEKHGTRYLNAYVTQADLSVRPYRLSTDDGQTFTCDALIIATGSTPRMLGVPGELEFQNAGVEHCATCDGPLYAGQTVVVVGGGNTALTDALQLSRYAETVLLIHRSGTFRAEQVLQEHVKATPNIHILYHTRILEILGADQVEGIVIEHLSTGRKERLETSGVFVCIGSLPNTQLFAGQLDLTSSGHIATDPRKRTSKPDIYAVGDVTDSPYRQAIISAAEGAQAALEIIHTLKLHKETTP</sequence>
<dbReference type="InterPro" id="IPR023753">
    <property type="entry name" value="FAD/NAD-binding_dom"/>
</dbReference>
<dbReference type="Gene3D" id="3.50.50.60">
    <property type="entry name" value="FAD/NAD(P)-binding domain"/>
    <property type="match status" value="2"/>
</dbReference>
<comment type="caution">
    <text evidence="7">The sequence shown here is derived from an EMBL/GenBank/DDBJ whole genome shotgun (WGS) entry which is preliminary data.</text>
</comment>
<proteinExistence type="predicted"/>
<feature type="domain" description="FAD/NAD(P)-binding" evidence="6">
    <location>
        <begin position="7"/>
        <end position="293"/>
    </location>
</feature>
<keyword evidence="3" id="KW-0560">Oxidoreductase</keyword>
<gene>
    <name evidence="7" type="ORF">DC3_47180</name>
</gene>
<dbReference type="InterPro" id="IPR008255">
    <property type="entry name" value="Pyr_nucl-diS_OxRdtase_2_AS"/>
</dbReference>